<dbReference type="CDD" id="cd16462">
    <property type="entry name" value="RING-H2_Pep3p-like"/>
    <property type="match status" value="1"/>
</dbReference>
<dbReference type="GO" id="GO:0008270">
    <property type="term" value="F:zinc ion binding"/>
    <property type="evidence" value="ECO:0007669"/>
    <property type="project" value="UniProtKB-KW"/>
</dbReference>
<feature type="compositionally biased region" description="Polar residues" evidence="9">
    <location>
        <begin position="1039"/>
        <end position="1055"/>
    </location>
</feature>
<dbReference type="GO" id="GO:0006886">
    <property type="term" value="P:intracellular protein transport"/>
    <property type="evidence" value="ECO:0007669"/>
    <property type="project" value="UniProtKB-UniRule"/>
</dbReference>
<protein>
    <submittedName>
        <fullName evidence="12">Uncharacterized protein</fullName>
    </submittedName>
</protein>
<evidence type="ECO:0000259" key="10">
    <source>
        <dbReference type="Pfam" id="PF05131"/>
    </source>
</evidence>
<dbReference type="STRING" id="1331196.A0A1B9IR34"/>
<evidence type="ECO:0000256" key="9">
    <source>
        <dbReference type="SAM" id="MobiDB-lite"/>
    </source>
</evidence>
<dbReference type="InterPro" id="IPR000547">
    <property type="entry name" value="Clathrin_H-chain/VPS_repeat"/>
</dbReference>
<evidence type="ECO:0000256" key="6">
    <source>
        <dbReference type="ARBA" id="ARBA00029433"/>
    </source>
</evidence>
<evidence type="ECO:0000256" key="7">
    <source>
        <dbReference type="PROSITE-ProRule" id="PRU01006"/>
    </source>
</evidence>
<keyword evidence="2" id="KW-0479">Metal-binding</keyword>
<feature type="domain" description="Pep3/Vps18 beta-propeller" evidence="10">
    <location>
        <begin position="82"/>
        <end position="511"/>
    </location>
</feature>
<dbReference type="Pfam" id="PF26148">
    <property type="entry name" value="VPS18_RING_C"/>
    <property type="match status" value="1"/>
</dbReference>
<evidence type="ECO:0000259" key="11">
    <source>
        <dbReference type="Pfam" id="PF26148"/>
    </source>
</evidence>
<dbReference type="GO" id="GO:0030674">
    <property type="term" value="F:protein-macromolecule adaptor activity"/>
    <property type="evidence" value="ECO:0007669"/>
    <property type="project" value="TreeGrafter"/>
</dbReference>
<reference evidence="13" key="2">
    <citation type="submission" date="2013-12" db="EMBL/GenBank/DDBJ databases">
        <title>Evolution of pathogenesis and genome organization in the Tremellales.</title>
        <authorList>
            <person name="Cuomo C."/>
            <person name="Litvintseva A."/>
            <person name="Heitman J."/>
            <person name="Chen Y."/>
            <person name="Sun S."/>
            <person name="Springer D."/>
            <person name="Dromer F."/>
            <person name="Young S."/>
            <person name="Zeng Q."/>
            <person name="Chapman S."/>
            <person name="Gujja S."/>
            <person name="Saif S."/>
            <person name="Birren B."/>
        </authorList>
    </citation>
    <scope>NUCLEOTIDE SEQUENCE [LARGE SCALE GENOMIC DNA]</scope>
    <source>
        <strain evidence="13">CBS 10435</strain>
    </source>
</reference>
<dbReference type="GO" id="GO:0007033">
    <property type="term" value="P:vacuole organization"/>
    <property type="evidence" value="ECO:0007669"/>
    <property type="project" value="TreeGrafter"/>
</dbReference>
<feature type="domain" description="Pep3/Vps18 RING C-terminal" evidence="11">
    <location>
        <begin position="977"/>
        <end position="1031"/>
    </location>
</feature>
<reference evidence="12 13" key="1">
    <citation type="submission" date="2013-07" db="EMBL/GenBank/DDBJ databases">
        <title>The Genome Sequence of Kwoniella mangroviensis CBS10435.</title>
        <authorList>
            <consortium name="The Broad Institute Genome Sequencing Platform"/>
            <person name="Cuomo C."/>
            <person name="Litvintseva A."/>
            <person name="Chen Y."/>
            <person name="Heitman J."/>
            <person name="Sun S."/>
            <person name="Springer D."/>
            <person name="Dromer F."/>
            <person name="Young S.K."/>
            <person name="Zeng Q."/>
            <person name="Gargeya S."/>
            <person name="Fitzgerald M."/>
            <person name="Abouelleil A."/>
            <person name="Alvarado L."/>
            <person name="Berlin A.M."/>
            <person name="Chapman S.B."/>
            <person name="Dewar J."/>
            <person name="Goldberg J."/>
            <person name="Griggs A."/>
            <person name="Gujja S."/>
            <person name="Hansen M."/>
            <person name="Howarth C."/>
            <person name="Imamovic A."/>
            <person name="Larimer J."/>
            <person name="McCowan C."/>
            <person name="Murphy C."/>
            <person name="Pearson M."/>
            <person name="Priest M."/>
            <person name="Roberts A."/>
            <person name="Saif S."/>
            <person name="Shea T."/>
            <person name="Sykes S."/>
            <person name="Wortman J."/>
            <person name="Nusbaum C."/>
            <person name="Birren B."/>
        </authorList>
    </citation>
    <scope>NUCLEOTIDE SEQUENCE [LARGE SCALE GENOMIC DNA]</scope>
    <source>
        <strain evidence="12 13">CBS 10435</strain>
    </source>
</reference>
<dbReference type="AlphaFoldDB" id="A0A1B9IR34"/>
<evidence type="ECO:0000256" key="5">
    <source>
        <dbReference type="ARBA" id="ARBA00023136"/>
    </source>
</evidence>
<dbReference type="PROSITE" id="PS50236">
    <property type="entry name" value="CHCR"/>
    <property type="match status" value="1"/>
</dbReference>
<evidence type="ECO:0000256" key="8">
    <source>
        <dbReference type="SAM" id="Coils"/>
    </source>
</evidence>
<dbReference type="Proteomes" id="UP000092583">
    <property type="component" value="Unassembled WGS sequence"/>
</dbReference>
<feature type="region of interest" description="Disordered" evidence="9">
    <location>
        <begin position="202"/>
        <end position="236"/>
    </location>
</feature>
<keyword evidence="3" id="KW-0863">Zinc-finger</keyword>
<proteinExistence type="inferred from homology"/>
<sequence>MSNLDDFVEHSSGPSIPPRYSSAGAYRGAAQVPATGGGGIENVGYEGFEVDEGEEEDQDTGMVRALETGFIPSSQTPSSLPPLFSLSLVQYSPPSSLTHLRAANNLLFLAAAALLIVIIDLENPEELVTIDLPKPVPEKGSPALQVTPTIDKLHADPTARHLLITTNTGDTFYLPISPGNAAVQSRRPRPLRLRQSITAVGWSPISGSTSSESNGQDAGSQPHGKGDIVTPPSTDVLLGTTTGQILSLPLPPQDDIFKSVSIGMSKPTEKDLQTVYSLPDQQPVTGIGFGFWPTGSSGSGSNKKKGTEKKAWVVITTKERMYEIQGLVSSTTAGGKGGGWAEEVFKPLRDGTPKFQELPGDPPNSSLKFYIPSLEGQSASSLPPASALVWLTAPGLYTSSIATSLSSDILTKPSLIPYPSFDDPSTPAFNRNASSNSTSTPPTPIAVSITQWHWLLLYPNRIVGISRETEKVVWDEQLPLSGDEKAIDLSADPVSRTFWIYTDRSILEVLVRNEDRDVWRAKLEKGEYSDALTFARTLPQKDIVLSRQGDSLFQQGRYIQAAQCYAKSSRSFEFVTLRFIDADERDALRMYLADRLDLLNKKDRTQRMMLATWLVEIYLSKCNTLEDIVAAESAISDVESLTMERKLMEEDLKNFITTYQNDLEPKVVYELILSHGRTDLYLFYANLNKDHGKVVEHWVTEEKWLKAIDVLNRQDSVDLYYRFASILMRNAPKETVDSWLRQSSLSPRRLIPALLQQQQRKEPISSNHAIRYLSHAIHNQGSTDTTIYNLLLTFYASDPDPDDGPLLRFLSSCPDDSETERPYYDLDYALRTCKQHGRIQPCVHIYSKLGLYESSVDLALEKGDLELAKINADRPDDDDTLRKKLWLKIARYVVQEQKDIKSAMKFLESTDLIKIEDILPFFPDFVVIDDFKNEICNALEEYSARIDELKAEMDEATASAESIRRDIEGLANRFVTVEPGDKCWKCGVSLTIRQFYVFPCQHFFHADCLISMAMEFLPAPSLRRILRLQDELVSRSSDPSTRALLSSNFSPSHSGAGTPRHTKGQNSQVVTSGSTTADLLLGLGGRNKLIAAGDRLREMIIPDALAQAVSVVGAGVGVGSGRGGLSKKKKLERIDEGRAEELRKELDDLVASVCPLCEGSIVGLDKGFIAPNEDIRDWEV</sequence>
<keyword evidence="13" id="KW-1185">Reference proteome</keyword>
<dbReference type="Pfam" id="PF05131">
    <property type="entry name" value="Pep3_Vps18"/>
    <property type="match status" value="1"/>
</dbReference>
<dbReference type="InterPro" id="IPR058919">
    <property type="entry name" value="Pep3/Vps18_RING_C"/>
</dbReference>
<dbReference type="GO" id="GO:0005768">
    <property type="term" value="C:endosome"/>
    <property type="evidence" value="ECO:0007669"/>
    <property type="project" value="TreeGrafter"/>
</dbReference>
<feature type="compositionally biased region" description="Polar residues" evidence="9">
    <location>
        <begin position="205"/>
        <end position="219"/>
    </location>
</feature>
<feature type="repeat" description="CHCR" evidence="7">
    <location>
        <begin position="742"/>
        <end position="902"/>
    </location>
</feature>
<evidence type="ECO:0000256" key="2">
    <source>
        <dbReference type="ARBA" id="ARBA00022723"/>
    </source>
</evidence>
<keyword evidence="8" id="KW-0175">Coiled coil</keyword>
<dbReference type="GO" id="GO:0007032">
    <property type="term" value="P:endosome organization"/>
    <property type="evidence" value="ECO:0007669"/>
    <property type="project" value="TreeGrafter"/>
</dbReference>
<comment type="similarity">
    <text evidence="1">Belongs to the VPS18 family.</text>
</comment>
<accession>A0A1B9IR34</accession>
<dbReference type="PANTHER" id="PTHR23323">
    <property type="entry name" value="VACUOLAR PROTEIN SORTING-ASSOCIATED PROTEIN"/>
    <property type="match status" value="1"/>
</dbReference>
<dbReference type="GO" id="GO:0048284">
    <property type="term" value="P:organelle fusion"/>
    <property type="evidence" value="ECO:0007669"/>
    <property type="project" value="TreeGrafter"/>
</dbReference>
<evidence type="ECO:0000313" key="13">
    <source>
        <dbReference type="Proteomes" id="UP000092583"/>
    </source>
</evidence>
<evidence type="ECO:0000256" key="1">
    <source>
        <dbReference type="ARBA" id="ARBA00010454"/>
    </source>
</evidence>
<feature type="coiled-coil region" evidence="8">
    <location>
        <begin position="932"/>
        <end position="973"/>
    </location>
</feature>
<name>A0A1B9IR34_9TREE</name>
<dbReference type="InterPro" id="IPR007810">
    <property type="entry name" value="Pep3/Vps18_beta-prop"/>
</dbReference>
<organism evidence="12 13">
    <name type="scientific">Kwoniella mangroviensis CBS 10435</name>
    <dbReference type="NCBI Taxonomy" id="1331196"/>
    <lineage>
        <taxon>Eukaryota</taxon>
        <taxon>Fungi</taxon>
        <taxon>Dikarya</taxon>
        <taxon>Basidiomycota</taxon>
        <taxon>Agaricomycotina</taxon>
        <taxon>Tremellomycetes</taxon>
        <taxon>Tremellales</taxon>
        <taxon>Cryptococcaceae</taxon>
        <taxon>Kwoniella</taxon>
    </lineage>
</organism>
<dbReference type="EMBL" id="KI669462">
    <property type="protein sequence ID" value="OCF58006.1"/>
    <property type="molecule type" value="Genomic_DNA"/>
</dbReference>
<evidence type="ECO:0000313" key="12">
    <source>
        <dbReference type="EMBL" id="OCF58006.1"/>
    </source>
</evidence>
<gene>
    <name evidence="12" type="ORF">L486_04033</name>
</gene>
<comment type="subcellular location">
    <subcellularLocation>
        <location evidence="6">Endomembrane system</location>
        <topology evidence="6">Peripheral membrane protein</topology>
        <orientation evidence="6">Cytoplasmic side</orientation>
    </subcellularLocation>
</comment>
<evidence type="ECO:0000256" key="3">
    <source>
        <dbReference type="ARBA" id="ARBA00022771"/>
    </source>
</evidence>
<dbReference type="PANTHER" id="PTHR23323:SF26">
    <property type="entry name" value="VACUOLAR PROTEIN SORTING-ASSOCIATED PROTEIN 18 HOMOLOG"/>
    <property type="match status" value="1"/>
</dbReference>
<dbReference type="OrthoDB" id="1845386at2759"/>
<evidence type="ECO:0000256" key="4">
    <source>
        <dbReference type="ARBA" id="ARBA00022833"/>
    </source>
</evidence>
<keyword evidence="5" id="KW-0472">Membrane</keyword>
<dbReference type="GO" id="GO:0006904">
    <property type="term" value="P:vesicle docking involved in exocytosis"/>
    <property type="evidence" value="ECO:0007669"/>
    <property type="project" value="TreeGrafter"/>
</dbReference>
<feature type="region of interest" description="Disordered" evidence="9">
    <location>
        <begin position="1039"/>
        <end position="1070"/>
    </location>
</feature>
<keyword evidence="4" id="KW-0862">Zinc</keyword>
<dbReference type="GO" id="GO:0030897">
    <property type="term" value="C:HOPS complex"/>
    <property type="evidence" value="ECO:0007669"/>
    <property type="project" value="TreeGrafter"/>
</dbReference>